<dbReference type="PANTHER" id="PTHR36452:SF1">
    <property type="entry name" value="DUF2461 DOMAIN-CONTAINING PROTEIN"/>
    <property type="match status" value="1"/>
</dbReference>
<evidence type="ECO:0000313" key="1">
    <source>
        <dbReference type="EMBL" id="RFA13673.1"/>
    </source>
</evidence>
<dbReference type="OrthoDB" id="9794241at2"/>
<evidence type="ECO:0000313" key="2">
    <source>
        <dbReference type="Proteomes" id="UP000256541"/>
    </source>
</evidence>
<dbReference type="Proteomes" id="UP000256541">
    <property type="component" value="Unassembled WGS sequence"/>
</dbReference>
<reference evidence="1 2" key="1">
    <citation type="submission" date="2017-04" db="EMBL/GenBank/DDBJ databases">
        <title>Comparative genome analysis of Subtercola boreus.</title>
        <authorList>
            <person name="Cho Y.-J."/>
            <person name="Cho A."/>
            <person name="Kim O.-S."/>
            <person name="Lee J.-I."/>
        </authorList>
    </citation>
    <scope>NUCLEOTIDE SEQUENCE [LARGE SCALE GENOMIC DNA]</scope>
    <source>
        <strain evidence="1 2">P27479</strain>
    </source>
</reference>
<protein>
    <recommendedName>
        <fullName evidence="3">TIGR02453 family protein</fullName>
    </recommendedName>
</protein>
<evidence type="ECO:0008006" key="3">
    <source>
        <dbReference type="Google" id="ProtNLM"/>
    </source>
</evidence>
<comment type="caution">
    <text evidence="1">The sequence shown here is derived from an EMBL/GenBank/DDBJ whole genome shotgun (WGS) entry which is preliminary data.</text>
</comment>
<dbReference type="AlphaFoldDB" id="A0A3E0VWG8"/>
<dbReference type="PANTHER" id="PTHR36452">
    <property type="entry name" value="CHROMOSOME 12, WHOLE GENOME SHOTGUN SEQUENCE"/>
    <property type="match status" value="1"/>
</dbReference>
<sequence length="224" mass="24412">MVFSSPVTSDNRQSGDMTFTGFGSDASAFLAGLAKDNSRQFFDAHRQQYDIAVRQPLEDLLGEAEKTYGPGRVMRPNRDVRFSTDKSPYKTNASMWAGSVGGVYLSLTADHLEAGGGIYEPSRDQLVRARTAIDSVPTAAAQLTEIIDALVSSGFEMAGPSLKTAPRGYDRDHPNIELLRLKHYAALTRLPVEAAPEKIRGAWKAIEALIEWGETHVGAAKSWP</sequence>
<gene>
    <name evidence="1" type="ORF">B7R22_13560</name>
</gene>
<accession>A0A3E0VWG8</accession>
<dbReference type="InterPro" id="IPR012808">
    <property type="entry name" value="CHP02453"/>
</dbReference>
<dbReference type="EMBL" id="NBXB01000034">
    <property type="protein sequence ID" value="RFA13673.1"/>
    <property type="molecule type" value="Genomic_DNA"/>
</dbReference>
<dbReference type="Pfam" id="PF09365">
    <property type="entry name" value="DUF2461"/>
    <property type="match status" value="1"/>
</dbReference>
<dbReference type="NCBIfam" id="TIGR02453">
    <property type="entry name" value="TIGR02453 family protein"/>
    <property type="match status" value="1"/>
</dbReference>
<proteinExistence type="predicted"/>
<name>A0A3E0VWG8_9MICO</name>
<organism evidence="1 2">
    <name type="scientific">Subtercola boreus</name>
    <dbReference type="NCBI Taxonomy" id="120213"/>
    <lineage>
        <taxon>Bacteria</taxon>
        <taxon>Bacillati</taxon>
        <taxon>Actinomycetota</taxon>
        <taxon>Actinomycetes</taxon>
        <taxon>Micrococcales</taxon>
        <taxon>Microbacteriaceae</taxon>
        <taxon>Subtercola</taxon>
    </lineage>
</organism>